<gene>
    <name evidence="2" type="ORF">ACFPFW_09865</name>
</gene>
<dbReference type="EMBL" id="JBHSJF010000006">
    <property type="protein sequence ID" value="MFC5068317.1"/>
    <property type="molecule type" value="Genomic_DNA"/>
</dbReference>
<evidence type="ECO:0000313" key="2">
    <source>
        <dbReference type="EMBL" id="MFC5068317.1"/>
    </source>
</evidence>
<evidence type="ECO:0000256" key="1">
    <source>
        <dbReference type="SAM" id="Phobius"/>
    </source>
</evidence>
<feature type="transmembrane region" description="Helical" evidence="1">
    <location>
        <begin position="44"/>
        <end position="63"/>
    </location>
</feature>
<reference evidence="3" key="1">
    <citation type="journal article" date="2019" name="Int. J. Syst. Evol. Microbiol.">
        <title>The Global Catalogue of Microorganisms (GCM) 10K type strain sequencing project: providing services to taxonomists for standard genome sequencing and annotation.</title>
        <authorList>
            <consortium name="The Broad Institute Genomics Platform"/>
            <consortium name="The Broad Institute Genome Sequencing Center for Infectious Disease"/>
            <person name="Wu L."/>
            <person name="Ma J."/>
        </authorList>
    </citation>
    <scope>NUCLEOTIDE SEQUENCE [LARGE SCALE GENOMIC DNA]</scope>
    <source>
        <strain evidence="3">CGMCC 1.16444</strain>
    </source>
</reference>
<keyword evidence="3" id="KW-1185">Reference proteome</keyword>
<proteinExistence type="predicted"/>
<dbReference type="Proteomes" id="UP001595796">
    <property type="component" value="Unassembled WGS sequence"/>
</dbReference>
<dbReference type="RefSeq" id="WP_114955775.1">
    <property type="nucleotide sequence ID" value="NZ_JBHSJF010000006.1"/>
</dbReference>
<sequence>MVPMAVAKNWLEHDHWADEDPWNHPRPQSRARARAIRMDVPQNVLMMQAAAIALGLAFGTALWKLSHAVGMFG</sequence>
<evidence type="ECO:0000313" key="3">
    <source>
        <dbReference type="Proteomes" id="UP001595796"/>
    </source>
</evidence>
<keyword evidence="1" id="KW-0812">Transmembrane</keyword>
<keyword evidence="1" id="KW-1133">Transmembrane helix</keyword>
<keyword evidence="1" id="KW-0472">Membrane</keyword>
<organism evidence="2 3">
    <name type="scientific">Flaviflagellibacter deserti</name>
    <dbReference type="NCBI Taxonomy" id="2267266"/>
    <lineage>
        <taxon>Bacteria</taxon>
        <taxon>Pseudomonadati</taxon>
        <taxon>Pseudomonadota</taxon>
        <taxon>Alphaproteobacteria</taxon>
        <taxon>Hyphomicrobiales</taxon>
        <taxon>Flaviflagellibacter</taxon>
    </lineage>
</organism>
<protein>
    <submittedName>
        <fullName evidence="2">Uncharacterized protein</fullName>
    </submittedName>
</protein>
<name>A0ABV9Z1E7_9HYPH</name>
<comment type="caution">
    <text evidence="2">The sequence shown here is derived from an EMBL/GenBank/DDBJ whole genome shotgun (WGS) entry which is preliminary data.</text>
</comment>
<accession>A0ABV9Z1E7</accession>